<dbReference type="PANTHER" id="PTHR23407">
    <property type="entry name" value="ATPASE INHIBITOR/5-FORMYLTETRAHYDROFOLATE CYCLO-LIGASE"/>
    <property type="match status" value="1"/>
</dbReference>
<dbReference type="Pfam" id="PF01812">
    <property type="entry name" value="5-FTHF_cyc-lig"/>
    <property type="match status" value="1"/>
</dbReference>
<organism evidence="4">
    <name type="scientific">freshwater metagenome</name>
    <dbReference type="NCBI Taxonomy" id="449393"/>
    <lineage>
        <taxon>unclassified sequences</taxon>
        <taxon>metagenomes</taxon>
        <taxon>ecological metagenomes</taxon>
    </lineage>
</organism>
<dbReference type="PANTHER" id="PTHR23407:SF1">
    <property type="entry name" value="5-FORMYLTETRAHYDROFOLATE CYCLO-LIGASE"/>
    <property type="match status" value="1"/>
</dbReference>
<dbReference type="PIRSF" id="PIRSF006806">
    <property type="entry name" value="FTHF_cligase"/>
    <property type="match status" value="1"/>
</dbReference>
<proteinExistence type="inferred from homology"/>
<protein>
    <submittedName>
        <fullName evidence="4">Unannotated protein</fullName>
    </submittedName>
</protein>
<keyword evidence="2" id="KW-0547">Nucleotide-binding</keyword>
<dbReference type="InterPro" id="IPR037171">
    <property type="entry name" value="NagB/RpiA_transferase-like"/>
</dbReference>
<dbReference type="Gene3D" id="3.40.50.10420">
    <property type="entry name" value="NagB/RpiA/CoA transferase-like"/>
    <property type="match status" value="1"/>
</dbReference>
<dbReference type="AlphaFoldDB" id="A0A6J7RC95"/>
<dbReference type="InterPro" id="IPR024185">
    <property type="entry name" value="FTHF_cligase-like_sf"/>
</dbReference>
<dbReference type="GO" id="GO:0009396">
    <property type="term" value="P:folic acid-containing compound biosynthetic process"/>
    <property type="evidence" value="ECO:0007669"/>
    <property type="project" value="TreeGrafter"/>
</dbReference>
<comment type="similarity">
    <text evidence="1">Belongs to the 5-formyltetrahydrofolate cyclo-ligase family.</text>
</comment>
<dbReference type="GO" id="GO:0030272">
    <property type="term" value="F:5-formyltetrahydrofolate cyclo-ligase activity"/>
    <property type="evidence" value="ECO:0007669"/>
    <property type="project" value="TreeGrafter"/>
</dbReference>
<evidence type="ECO:0000256" key="1">
    <source>
        <dbReference type="ARBA" id="ARBA00010638"/>
    </source>
</evidence>
<dbReference type="EMBL" id="CAFBOZ010000374">
    <property type="protein sequence ID" value="CAB5026384.1"/>
    <property type="molecule type" value="Genomic_DNA"/>
</dbReference>
<evidence type="ECO:0000256" key="2">
    <source>
        <dbReference type="ARBA" id="ARBA00022741"/>
    </source>
</evidence>
<dbReference type="SUPFAM" id="SSF100950">
    <property type="entry name" value="NagB/RpiA/CoA transferase-like"/>
    <property type="match status" value="1"/>
</dbReference>
<name>A0A6J7RC95_9ZZZZ</name>
<sequence>MRRACDNGRVVTCYASLPSEPPTSSLLEALTSAGARVLLPIVQPERSLHWAWFSAQNVLLPAGMGIPEPVGEVVARDAEGLLALEPAILLIPALAVDQGGARLGQGGGYFDTLLSRLPPATDGGPLIVALVGVDECLALGAIPTEPHDREVDRWVCG</sequence>
<accession>A0A6J7RC95</accession>
<reference evidence="4" key="1">
    <citation type="submission" date="2020-05" db="EMBL/GenBank/DDBJ databases">
        <authorList>
            <person name="Chiriac C."/>
            <person name="Salcher M."/>
            <person name="Ghai R."/>
            <person name="Kavagutti S V."/>
        </authorList>
    </citation>
    <scope>NUCLEOTIDE SEQUENCE</scope>
</reference>
<dbReference type="GO" id="GO:0005524">
    <property type="term" value="F:ATP binding"/>
    <property type="evidence" value="ECO:0007669"/>
    <property type="project" value="UniProtKB-KW"/>
</dbReference>
<evidence type="ECO:0000313" key="4">
    <source>
        <dbReference type="EMBL" id="CAB5026384.1"/>
    </source>
</evidence>
<keyword evidence="3" id="KW-0067">ATP-binding</keyword>
<dbReference type="InterPro" id="IPR002698">
    <property type="entry name" value="FTHF_cligase"/>
</dbReference>
<gene>
    <name evidence="4" type="ORF">UFOPK3992_02020</name>
</gene>
<dbReference type="GO" id="GO:0035999">
    <property type="term" value="P:tetrahydrofolate interconversion"/>
    <property type="evidence" value="ECO:0007669"/>
    <property type="project" value="TreeGrafter"/>
</dbReference>
<dbReference type="NCBIfam" id="TIGR02727">
    <property type="entry name" value="MTHFS_bact"/>
    <property type="match status" value="1"/>
</dbReference>
<evidence type="ECO:0000256" key="3">
    <source>
        <dbReference type="ARBA" id="ARBA00022840"/>
    </source>
</evidence>